<evidence type="ECO:0000313" key="4">
    <source>
        <dbReference type="Proteomes" id="UP001215280"/>
    </source>
</evidence>
<name>A0AAD7IM98_9AGAR</name>
<comment type="caution">
    <text evidence="3">The sequence shown here is derived from an EMBL/GenBank/DDBJ whole genome shotgun (WGS) entry which is preliminary data.</text>
</comment>
<dbReference type="EMBL" id="JARJLG010000103">
    <property type="protein sequence ID" value="KAJ7745445.1"/>
    <property type="molecule type" value="Genomic_DNA"/>
</dbReference>
<reference evidence="3" key="1">
    <citation type="submission" date="2023-03" db="EMBL/GenBank/DDBJ databases">
        <title>Massive genome expansion in bonnet fungi (Mycena s.s.) driven by repeated elements and novel gene families across ecological guilds.</title>
        <authorList>
            <consortium name="Lawrence Berkeley National Laboratory"/>
            <person name="Harder C.B."/>
            <person name="Miyauchi S."/>
            <person name="Viragh M."/>
            <person name="Kuo A."/>
            <person name="Thoen E."/>
            <person name="Andreopoulos B."/>
            <person name="Lu D."/>
            <person name="Skrede I."/>
            <person name="Drula E."/>
            <person name="Henrissat B."/>
            <person name="Morin E."/>
            <person name="Kohler A."/>
            <person name="Barry K."/>
            <person name="LaButti K."/>
            <person name="Morin E."/>
            <person name="Salamov A."/>
            <person name="Lipzen A."/>
            <person name="Mereny Z."/>
            <person name="Hegedus B."/>
            <person name="Baldrian P."/>
            <person name="Stursova M."/>
            <person name="Weitz H."/>
            <person name="Taylor A."/>
            <person name="Grigoriev I.V."/>
            <person name="Nagy L.G."/>
            <person name="Martin F."/>
            <person name="Kauserud H."/>
        </authorList>
    </citation>
    <scope>NUCLEOTIDE SEQUENCE</scope>
    <source>
        <strain evidence="3">CBHHK188m</strain>
    </source>
</reference>
<dbReference type="Proteomes" id="UP001215280">
    <property type="component" value="Unassembled WGS sequence"/>
</dbReference>
<evidence type="ECO:0000313" key="3">
    <source>
        <dbReference type="EMBL" id="KAJ7745445.1"/>
    </source>
</evidence>
<keyword evidence="2" id="KW-1133">Transmembrane helix</keyword>
<feature type="transmembrane region" description="Helical" evidence="2">
    <location>
        <begin position="270"/>
        <end position="290"/>
    </location>
</feature>
<evidence type="ECO:0000256" key="2">
    <source>
        <dbReference type="SAM" id="Phobius"/>
    </source>
</evidence>
<keyword evidence="2" id="KW-0472">Membrane</keyword>
<organism evidence="3 4">
    <name type="scientific">Mycena maculata</name>
    <dbReference type="NCBI Taxonomy" id="230809"/>
    <lineage>
        <taxon>Eukaryota</taxon>
        <taxon>Fungi</taxon>
        <taxon>Dikarya</taxon>
        <taxon>Basidiomycota</taxon>
        <taxon>Agaricomycotina</taxon>
        <taxon>Agaricomycetes</taxon>
        <taxon>Agaricomycetidae</taxon>
        <taxon>Agaricales</taxon>
        <taxon>Marasmiineae</taxon>
        <taxon>Mycenaceae</taxon>
        <taxon>Mycena</taxon>
    </lineage>
</organism>
<dbReference type="AlphaFoldDB" id="A0AAD7IM98"/>
<protein>
    <submittedName>
        <fullName evidence="3">Uncharacterized protein</fullName>
    </submittedName>
</protein>
<feature type="transmembrane region" description="Helical" evidence="2">
    <location>
        <begin position="236"/>
        <end position="258"/>
    </location>
</feature>
<feature type="transmembrane region" description="Helical" evidence="2">
    <location>
        <begin position="118"/>
        <end position="136"/>
    </location>
</feature>
<sequence length="371" mass="40838">MAFLNSTEKLQIASDSQSLIYFSVGLVIQTFFFGLYSVLIFLSTRMLLQRKLNTRVNQVMFGITTFMYLLSAAYWGYNVADEFDRIYQFINLALHPSEIIPDHTAVTQWSPLWNAVTLLNYCLSDGVVVWRAWIICLRNHRKYLWITIVFLGITTLTVIATIAFRIAGLVESPIANLASGDFVGEAINILQVTTLVTSLLSNLTATGVVGATALQHWRTIRGALNGEKKSTRSNDILLLVVESGVIYCFSAVLVLLSAIIRLPHGTLGDIYTPINVQIAGAYPTVVLLLVSTKRSLNDSTFSDDTYVGSSVSHPAKSGPPGLNSVSTTSNQSMRFAANPNVTLGTDSVLDITSYREKSRMNLNRLSDDSFA</sequence>
<feature type="transmembrane region" description="Helical" evidence="2">
    <location>
        <begin position="20"/>
        <end position="44"/>
    </location>
</feature>
<gene>
    <name evidence="3" type="ORF">DFH07DRAFT_833646</name>
</gene>
<proteinExistence type="predicted"/>
<keyword evidence="2" id="KW-0812">Transmembrane</keyword>
<feature type="transmembrane region" description="Helical" evidence="2">
    <location>
        <begin position="187"/>
        <end position="215"/>
    </location>
</feature>
<feature type="transmembrane region" description="Helical" evidence="2">
    <location>
        <begin position="143"/>
        <end position="167"/>
    </location>
</feature>
<accession>A0AAD7IM98</accession>
<feature type="region of interest" description="Disordered" evidence="1">
    <location>
        <begin position="306"/>
        <end position="328"/>
    </location>
</feature>
<evidence type="ECO:0000256" key="1">
    <source>
        <dbReference type="SAM" id="MobiDB-lite"/>
    </source>
</evidence>
<feature type="transmembrane region" description="Helical" evidence="2">
    <location>
        <begin position="56"/>
        <end position="77"/>
    </location>
</feature>
<keyword evidence="4" id="KW-1185">Reference proteome</keyword>